<dbReference type="EC" id="2.7.7.7" evidence="2"/>
<dbReference type="Gene3D" id="3.20.20.140">
    <property type="entry name" value="Metal-dependent hydrolases"/>
    <property type="match status" value="1"/>
</dbReference>
<dbReference type="Pfam" id="PF14579">
    <property type="entry name" value="HHH_6"/>
    <property type="match status" value="1"/>
</dbReference>
<dbReference type="Gene3D" id="1.10.10.1600">
    <property type="entry name" value="Bacterial DNA polymerase III alpha subunit, thumb domain"/>
    <property type="match status" value="1"/>
</dbReference>
<dbReference type="InterPro" id="IPR048472">
    <property type="entry name" value="DNA_pol_IIIA_C"/>
</dbReference>
<name>A0A0F0CN28_9BACT</name>
<keyword evidence="5" id="KW-0548">Nucleotidyltransferase</keyword>
<dbReference type="SUPFAM" id="SSF89550">
    <property type="entry name" value="PHP domain-like"/>
    <property type="match status" value="1"/>
</dbReference>
<dbReference type="NCBIfam" id="TIGR00594">
    <property type="entry name" value="polc"/>
    <property type="match status" value="1"/>
</dbReference>
<dbReference type="InterPro" id="IPR011708">
    <property type="entry name" value="DNA_pol3_alpha_NTPase_dom"/>
</dbReference>
<dbReference type="Pfam" id="PF01336">
    <property type="entry name" value="tRNA_anti-codon"/>
    <property type="match status" value="1"/>
</dbReference>
<comment type="subcellular location">
    <subcellularLocation>
        <location evidence="1">Cytoplasm</location>
    </subcellularLocation>
</comment>
<evidence type="ECO:0000256" key="5">
    <source>
        <dbReference type="ARBA" id="ARBA00022695"/>
    </source>
</evidence>
<feature type="domain" description="Polymerase/histidinol phosphatase N-terminal" evidence="9">
    <location>
        <begin position="9"/>
        <end position="76"/>
    </location>
</feature>
<accession>A0A0F0CN28</accession>
<dbReference type="Gene3D" id="1.10.150.870">
    <property type="match status" value="1"/>
</dbReference>
<dbReference type="GO" id="GO:0008408">
    <property type="term" value="F:3'-5' exonuclease activity"/>
    <property type="evidence" value="ECO:0007669"/>
    <property type="project" value="InterPro"/>
</dbReference>
<keyword evidence="7" id="KW-0239">DNA-directed DNA polymerase</keyword>
<dbReference type="GO" id="GO:0003887">
    <property type="term" value="F:DNA-directed DNA polymerase activity"/>
    <property type="evidence" value="ECO:0007669"/>
    <property type="project" value="UniProtKB-KW"/>
</dbReference>
<keyword evidence="4" id="KW-0808">Transferase</keyword>
<dbReference type="InterPro" id="IPR003141">
    <property type="entry name" value="Pol/His_phosphatase_N"/>
</dbReference>
<keyword evidence="6" id="KW-0235">DNA replication</keyword>
<dbReference type="NCBIfam" id="NF005298">
    <property type="entry name" value="PRK06826.1"/>
    <property type="match status" value="1"/>
</dbReference>
<dbReference type="AlphaFoldDB" id="A0A0F0CN28"/>
<dbReference type="GO" id="GO:0006260">
    <property type="term" value="P:DNA replication"/>
    <property type="evidence" value="ECO:0007669"/>
    <property type="project" value="UniProtKB-KW"/>
</dbReference>
<comment type="caution">
    <text evidence="10">The sequence shown here is derived from an EMBL/GenBank/DDBJ whole genome shotgun (WGS) entry which is preliminary data.</text>
</comment>
<evidence type="ECO:0000256" key="4">
    <source>
        <dbReference type="ARBA" id="ARBA00022679"/>
    </source>
</evidence>
<dbReference type="CDD" id="cd12113">
    <property type="entry name" value="PHP_PolIIIA_DnaE3"/>
    <property type="match status" value="1"/>
</dbReference>
<dbReference type="EMBL" id="JYNY01000277">
    <property type="protein sequence ID" value="KJJ84733.1"/>
    <property type="molecule type" value="Genomic_DNA"/>
</dbReference>
<reference evidence="10 11" key="1">
    <citation type="submission" date="2015-02" db="EMBL/GenBank/DDBJ databases">
        <title>Single-cell genomics of uncultivated deep-branching MTB reveals a conserved set of magnetosome genes.</title>
        <authorList>
            <person name="Kolinko S."/>
            <person name="Richter M."/>
            <person name="Glockner F.O."/>
            <person name="Brachmann A."/>
            <person name="Schuler D."/>
        </authorList>
    </citation>
    <scope>NUCLEOTIDE SEQUENCE [LARGE SCALE GENOMIC DNA]</scope>
    <source>
        <strain evidence="10">SKK-01</strain>
    </source>
</reference>
<keyword evidence="11" id="KW-1185">Reference proteome</keyword>
<proteinExistence type="predicted"/>
<evidence type="ECO:0000256" key="3">
    <source>
        <dbReference type="ARBA" id="ARBA00019114"/>
    </source>
</evidence>
<protein>
    <recommendedName>
        <fullName evidence="3">DNA polymerase III subunit alpha</fullName>
        <ecNumber evidence="2">2.7.7.7</ecNumber>
    </recommendedName>
</protein>
<dbReference type="Pfam" id="PF20914">
    <property type="entry name" value="DNA_pol_IIIA_C"/>
    <property type="match status" value="1"/>
</dbReference>
<dbReference type="Pfam" id="PF07733">
    <property type="entry name" value="DNA_pol3_alpha"/>
    <property type="match status" value="1"/>
</dbReference>
<evidence type="ECO:0000256" key="1">
    <source>
        <dbReference type="ARBA" id="ARBA00004496"/>
    </source>
</evidence>
<comment type="catalytic activity">
    <reaction evidence="8">
        <text>DNA(n) + a 2'-deoxyribonucleoside 5'-triphosphate = DNA(n+1) + diphosphate</text>
        <dbReference type="Rhea" id="RHEA:22508"/>
        <dbReference type="Rhea" id="RHEA-COMP:17339"/>
        <dbReference type="Rhea" id="RHEA-COMP:17340"/>
        <dbReference type="ChEBI" id="CHEBI:33019"/>
        <dbReference type="ChEBI" id="CHEBI:61560"/>
        <dbReference type="ChEBI" id="CHEBI:173112"/>
        <dbReference type="EC" id="2.7.7.7"/>
    </reaction>
</comment>
<dbReference type="PATRIC" id="fig|1609969.3.peg.1504"/>
<evidence type="ECO:0000256" key="6">
    <source>
        <dbReference type="ARBA" id="ARBA00022705"/>
    </source>
</evidence>
<gene>
    <name evidence="10" type="ORF">OMAG_001408</name>
</gene>
<evidence type="ECO:0000256" key="8">
    <source>
        <dbReference type="ARBA" id="ARBA00049244"/>
    </source>
</evidence>
<dbReference type="InterPro" id="IPR040982">
    <property type="entry name" value="DNA_pol3_finger"/>
</dbReference>
<evidence type="ECO:0000256" key="2">
    <source>
        <dbReference type="ARBA" id="ARBA00012417"/>
    </source>
</evidence>
<dbReference type="Pfam" id="PF02811">
    <property type="entry name" value="PHP"/>
    <property type="match status" value="1"/>
</dbReference>
<dbReference type="InterPro" id="IPR016195">
    <property type="entry name" value="Pol/histidinol_Pase-like"/>
</dbReference>
<dbReference type="InterPro" id="IPR029460">
    <property type="entry name" value="DNAPol_HHH"/>
</dbReference>
<dbReference type="InterPro" id="IPR004805">
    <property type="entry name" value="DnaE2/DnaE/PolC"/>
</dbReference>
<evidence type="ECO:0000256" key="7">
    <source>
        <dbReference type="ARBA" id="ARBA00022932"/>
    </source>
</evidence>
<dbReference type="InterPro" id="IPR041931">
    <property type="entry name" value="DNA_pol3_alpha_thumb_dom"/>
</dbReference>
<dbReference type="Pfam" id="PF17657">
    <property type="entry name" value="DNA_pol3_finger"/>
    <property type="match status" value="1"/>
</dbReference>
<dbReference type="InterPro" id="IPR004013">
    <property type="entry name" value="PHP_dom"/>
</dbReference>
<dbReference type="SMART" id="SM00481">
    <property type="entry name" value="POLIIIAc"/>
    <property type="match status" value="1"/>
</dbReference>
<dbReference type="GO" id="GO:0005737">
    <property type="term" value="C:cytoplasm"/>
    <property type="evidence" value="ECO:0007669"/>
    <property type="project" value="UniProtKB-SubCell"/>
</dbReference>
<dbReference type="NCBIfam" id="NF004226">
    <property type="entry name" value="PRK05673.1"/>
    <property type="match status" value="1"/>
</dbReference>
<dbReference type="PANTHER" id="PTHR32294:SF0">
    <property type="entry name" value="DNA POLYMERASE III SUBUNIT ALPHA"/>
    <property type="match status" value="1"/>
</dbReference>
<dbReference type="GO" id="GO:0003676">
    <property type="term" value="F:nucleic acid binding"/>
    <property type="evidence" value="ECO:0007669"/>
    <property type="project" value="InterPro"/>
</dbReference>
<evidence type="ECO:0000313" key="11">
    <source>
        <dbReference type="Proteomes" id="UP000033428"/>
    </source>
</evidence>
<evidence type="ECO:0000259" key="9">
    <source>
        <dbReference type="SMART" id="SM00481"/>
    </source>
</evidence>
<sequence>MNENNSGFVHLHVHTQFSLLDGACRIEELIKKTKEYGMTACAMTDHGNMFGTIEFYEEAVKAGVKPIIGAEVYVAPSSRFEKSVQAVKGAGFHLVLLAKNIEGYHNLIEIVSTGYLEGFYYKPRVDKEILTKFSKGLFALSACLKGEVAYYLMAGDNDRAKKAALEYNGIFGNGNFFLEIQDNHIPEQDVLNKKMVAFSRELNIPLVATNDVHYIDKLDARAHDALLCIQTQTTIESSDRMKFSTDQLYFKSPSEMKVSFKDTPEALENTVKIAEACNVSFKFNEIHLPVFKSPDTQDNTEFFRKLVMDGAKKRYGEITEPIEKRIKHEFDIIQKSGYVSYFLIVWDFINEARKLGIPVGPGRGSAAGSLISYAIGITNIDPLKYGLIFERFLNPARVTMPDIDIDFCFERRGEIIDYVVKKYSVDNVAQIITFGTMMAKGVLRDVGRVMGIPYAEVDKIAKMVPSDLGITLEEALAKEPELKSIYEKDPMVRSLIDVSRRLEGLNRHASTHAAGVVISDKPLKARIPLYKTPEGQVTTGYTMNALEKIGLLKMDFLGLKTLTVIDQAIKIIKKTRDFNLDIETIPLDDKKTYELLADGATSGVFQLESSGMKDLLRKINPERFEDLIAILALYRPGPLGSGMVDEFIKRKNGTSSFVYEHLALEPILKETYGVIVYQEQVMQIVSALAEFSMSEADNVRKIMAKKKPEALADLRIKFFEGTDKHNVDRKVAEKIIDQIEYFAGYGFNKSHSTGYALISYQTAYLKANYTVEFMAALLTSERNNMDKISDYISEAVRMGINVLPPDISESYKDFTVSGKDIRFGLVAIKNVGENAVLSIIDTREKGGKFKSLYDFAERLDSRTANKKLLESLIKCGAFDSTGIYRSRAFAAIDKILESAQSAQKDKQKGQLSFFDTAPNADEFKSVFQGIPEIPEWPDNELLLAEKEMLGFYISRHPLSNYEKLLNKYSTCKIAELSNLSDGQKVLIGGLINKVKITITKKNAQKMAIIRIEDLNGSLEVLVFPKLYAQVSSIIKEDALLYIDGRLDLKEEIPKILAEDIMPIDKVKEVYTKGVLIKLSTVGLEETLMMRLRILIQKYRGNIPVFIDFLAGDAKRKMRLALDNKLSVIPSDSLVDDLEKVVGEGNVKFLAKLA</sequence>
<organism evidence="10 11">
    <name type="scientific">Candidatus Omnitrophus magneticus</name>
    <dbReference type="NCBI Taxonomy" id="1609969"/>
    <lineage>
        <taxon>Bacteria</taxon>
        <taxon>Pseudomonadati</taxon>
        <taxon>Candidatus Omnitrophota</taxon>
        <taxon>Candidatus Omnitrophus</taxon>
    </lineage>
</organism>
<dbReference type="Proteomes" id="UP000033428">
    <property type="component" value="Unassembled WGS sequence"/>
</dbReference>
<dbReference type="InterPro" id="IPR004365">
    <property type="entry name" value="NA-bd_OB_tRNA"/>
</dbReference>
<evidence type="ECO:0000313" key="10">
    <source>
        <dbReference type="EMBL" id="KJJ84733.1"/>
    </source>
</evidence>
<dbReference type="CDD" id="cd04485">
    <property type="entry name" value="DnaE_OBF"/>
    <property type="match status" value="1"/>
</dbReference>
<dbReference type="PANTHER" id="PTHR32294">
    <property type="entry name" value="DNA POLYMERASE III SUBUNIT ALPHA"/>
    <property type="match status" value="1"/>
</dbReference>